<dbReference type="Proteomes" id="UP000828941">
    <property type="component" value="Chromosome 9"/>
</dbReference>
<dbReference type="EMBL" id="CM039434">
    <property type="protein sequence ID" value="KAI4322625.1"/>
    <property type="molecule type" value="Genomic_DNA"/>
</dbReference>
<evidence type="ECO:0000313" key="2">
    <source>
        <dbReference type="Proteomes" id="UP000828941"/>
    </source>
</evidence>
<name>A0ACB9MI41_BAUVA</name>
<sequence>MSKLILTCCKVYISESRNKSALEAIERAAKLFPQAPIVNKFEDEAYNRVGYTLVSKLAPILSSEPCLLTNAVLAMMKAAFETIDFEMHCGTHPRLGVLDHICFHPLADASLDETARTARFLAANVGSDLQAPAFLYGAAHEEGRTLDSIRRELGYFKPNSSGNQWIGGPEAALLPLKPDCGPAQASPAKGVVVIGSTKWVDNYNVPLLSADIGAVRRIAKRVSGRGGGLPSVQAMALAHGEGIIEVACNLLDPSKVGGDRVQEEVERLAREEGISVGKGYFTDYSQEEIIRKYLSLSHIV</sequence>
<evidence type="ECO:0000313" key="1">
    <source>
        <dbReference type="EMBL" id="KAI4322625.1"/>
    </source>
</evidence>
<proteinExistence type="predicted"/>
<organism evidence="1 2">
    <name type="scientific">Bauhinia variegata</name>
    <name type="common">Purple orchid tree</name>
    <name type="synonym">Phanera variegata</name>
    <dbReference type="NCBI Taxonomy" id="167791"/>
    <lineage>
        <taxon>Eukaryota</taxon>
        <taxon>Viridiplantae</taxon>
        <taxon>Streptophyta</taxon>
        <taxon>Embryophyta</taxon>
        <taxon>Tracheophyta</taxon>
        <taxon>Spermatophyta</taxon>
        <taxon>Magnoliopsida</taxon>
        <taxon>eudicotyledons</taxon>
        <taxon>Gunneridae</taxon>
        <taxon>Pentapetalae</taxon>
        <taxon>rosids</taxon>
        <taxon>fabids</taxon>
        <taxon>Fabales</taxon>
        <taxon>Fabaceae</taxon>
        <taxon>Cercidoideae</taxon>
        <taxon>Cercideae</taxon>
        <taxon>Bauhiniinae</taxon>
        <taxon>Bauhinia</taxon>
    </lineage>
</organism>
<keyword evidence="2" id="KW-1185">Reference proteome</keyword>
<accession>A0ACB9MI41</accession>
<gene>
    <name evidence="1" type="ORF">L6164_022301</name>
</gene>
<protein>
    <submittedName>
        <fullName evidence="1">Uncharacterized protein</fullName>
    </submittedName>
</protein>
<comment type="caution">
    <text evidence="1">The sequence shown here is derived from an EMBL/GenBank/DDBJ whole genome shotgun (WGS) entry which is preliminary data.</text>
</comment>
<reference evidence="1 2" key="1">
    <citation type="journal article" date="2022" name="DNA Res.">
        <title>Chromosomal-level genome assembly of the orchid tree Bauhinia variegata (Leguminosae; Cercidoideae) supports the allotetraploid origin hypothesis of Bauhinia.</title>
        <authorList>
            <person name="Zhong Y."/>
            <person name="Chen Y."/>
            <person name="Zheng D."/>
            <person name="Pang J."/>
            <person name="Liu Y."/>
            <person name="Luo S."/>
            <person name="Meng S."/>
            <person name="Qian L."/>
            <person name="Wei D."/>
            <person name="Dai S."/>
            <person name="Zhou R."/>
        </authorList>
    </citation>
    <scope>NUCLEOTIDE SEQUENCE [LARGE SCALE GENOMIC DNA]</scope>
    <source>
        <strain evidence="1">BV-YZ2020</strain>
    </source>
</reference>